<dbReference type="Pfam" id="PF14523">
    <property type="entry name" value="Syntaxin_2"/>
    <property type="match status" value="1"/>
</dbReference>
<evidence type="ECO:0000313" key="4">
    <source>
        <dbReference type="Proteomes" id="UP001412067"/>
    </source>
</evidence>
<keyword evidence="1" id="KW-0813">Transport</keyword>
<dbReference type="InterPro" id="IPR006011">
    <property type="entry name" value="Syntaxin_N"/>
</dbReference>
<name>A0ABR2LMU8_9ASPA</name>
<reference evidence="3 4" key="1">
    <citation type="journal article" date="2022" name="Nat. Plants">
        <title>Genomes of leafy and leafless Platanthera orchids illuminate the evolution of mycoheterotrophy.</title>
        <authorList>
            <person name="Li M.H."/>
            <person name="Liu K.W."/>
            <person name="Li Z."/>
            <person name="Lu H.C."/>
            <person name="Ye Q.L."/>
            <person name="Zhang D."/>
            <person name="Wang J.Y."/>
            <person name="Li Y.F."/>
            <person name="Zhong Z.M."/>
            <person name="Liu X."/>
            <person name="Yu X."/>
            <person name="Liu D.K."/>
            <person name="Tu X.D."/>
            <person name="Liu B."/>
            <person name="Hao Y."/>
            <person name="Liao X.Y."/>
            <person name="Jiang Y.T."/>
            <person name="Sun W.H."/>
            <person name="Chen J."/>
            <person name="Chen Y.Q."/>
            <person name="Ai Y."/>
            <person name="Zhai J.W."/>
            <person name="Wu S.S."/>
            <person name="Zhou Z."/>
            <person name="Hsiao Y.Y."/>
            <person name="Wu W.L."/>
            <person name="Chen Y.Y."/>
            <person name="Lin Y.F."/>
            <person name="Hsu J.L."/>
            <person name="Li C.Y."/>
            <person name="Wang Z.W."/>
            <person name="Zhao X."/>
            <person name="Zhong W.Y."/>
            <person name="Ma X.K."/>
            <person name="Ma L."/>
            <person name="Huang J."/>
            <person name="Chen G.Z."/>
            <person name="Huang M.Z."/>
            <person name="Huang L."/>
            <person name="Peng D.H."/>
            <person name="Luo Y.B."/>
            <person name="Zou S.Q."/>
            <person name="Chen S.P."/>
            <person name="Lan S."/>
            <person name="Tsai W.C."/>
            <person name="Van de Peer Y."/>
            <person name="Liu Z.J."/>
        </authorList>
    </citation>
    <scope>NUCLEOTIDE SEQUENCE [LARGE SCALE GENOMIC DNA]</scope>
    <source>
        <strain evidence="3">Lor288</strain>
    </source>
</reference>
<keyword evidence="4" id="KW-1185">Reference proteome</keyword>
<dbReference type="PANTHER" id="PTHR19957:SF38">
    <property type="entry name" value="LD27581P"/>
    <property type="match status" value="1"/>
</dbReference>
<evidence type="ECO:0000256" key="1">
    <source>
        <dbReference type="ARBA" id="ARBA00022927"/>
    </source>
</evidence>
<dbReference type="InterPro" id="IPR045242">
    <property type="entry name" value="Syntaxin"/>
</dbReference>
<dbReference type="SMART" id="SM00397">
    <property type="entry name" value="t_SNARE"/>
    <property type="match status" value="1"/>
</dbReference>
<comment type="caution">
    <text evidence="3">The sequence shown here is derived from an EMBL/GenBank/DDBJ whole genome shotgun (WGS) entry which is preliminary data.</text>
</comment>
<dbReference type="PROSITE" id="PS50192">
    <property type="entry name" value="T_SNARE"/>
    <property type="match status" value="1"/>
</dbReference>
<accession>A0ABR2LMU8</accession>
<evidence type="ECO:0000313" key="3">
    <source>
        <dbReference type="EMBL" id="KAK8945590.1"/>
    </source>
</evidence>
<dbReference type="Pfam" id="PF05739">
    <property type="entry name" value="SNARE"/>
    <property type="match status" value="1"/>
</dbReference>
<dbReference type="SUPFAM" id="SSF58038">
    <property type="entry name" value="SNARE fusion complex"/>
    <property type="match status" value="1"/>
</dbReference>
<evidence type="ECO:0000259" key="2">
    <source>
        <dbReference type="PROSITE" id="PS50192"/>
    </source>
</evidence>
<feature type="domain" description="T-SNARE coiled-coil homology" evidence="2">
    <location>
        <begin position="112"/>
        <end position="161"/>
    </location>
</feature>
<proteinExistence type="predicted"/>
<gene>
    <name evidence="3" type="primary">SYP22</name>
    <name evidence="3" type="ORF">KSP40_PGU013173</name>
</gene>
<sequence length="198" mass="21657">MILPQRRSLDLWCSYFIRAGEGEMSFHDLESGSLTNGRKSLISGSQNTTPAVASGVFQINTTAAATFQRFVNSLGTPKNTPELRKKLQEVLLLDNEIVFTVGIIKEREQGEIQQQIGEMYEIFKDLAVQVHDQGIVIDDIDSNIDNCLAATSQAKIHLVKTSKTQKSNSSLGLAAVLECNNTGLRPCITAMARASDPT</sequence>
<dbReference type="Gene3D" id="1.20.5.110">
    <property type="match status" value="1"/>
</dbReference>
<dbReference type="PANTHER" id="PTHR19957">
    <property type="entry name" value="SYNTAXIN"/>
    <property type="match status" value="1"/>
</dbReference>
<protein>
    <submittedName>
        <fullName evidence="3">Syntaxin-22</fullName>
    </submittedName>
</protein>
<dbReference type="EMBL" id="JBBWWR010000017">
    <property type="protein sequence ID" value="KAK8945590.1"/>
    <property type="molecule type" value="Genomic_DNA"/>
</dbReference>
<organism evidence="3 4">
    <name type="scientific">Platanthera guangdongensis</name>
    <dbReference type="NCBI Taxonomy" id="2320717"/>
    <lineage>
        <taxon>Eukaryota</taxon>
        <taxon>Viridiplantae</taxon>
        <taxon>Streptophyta</taxon>
        <taxon>Embryophyta</taxon>
        <taxon>Tracheophyta</taxon>
        <taxon>Spermatophyta</taxon>
        <taxon>Magnoliopsida</taxon>
        <taxon>Liliopsida</taxon>
        <taxon>Asparagales</taxon>
        <taxon>Orchidaceae</taxon>
        <taxon>Orchidoideae</taxon>
        <taxon>Orchideae</taxon>
        <taxon>Orchidinae</taxon>
        <taxon>Platanthera</taxon>
    </lineage>
</organism>
<dbReference type="CDD" id="cd15840">
    <property type="entry name" value="SNARE_Qa"/>
    <property type="match status" value="1"/>
</dbReference>
<keyword evidence="1" id="KW-0653">Protein transport</keyword>
<dbReference type="Proteomes" id="UP001412067">
    <property type="component" value="Unassembled WGS sequence"/>
</dbReference>
<dbReference type="InterPro" id="IPR000727">
    <property type="entry name" value="T_SNARE_dom"/>
</dbReference>